<gene>
    <name evidence="2" type="ORF">ANN_10605</name>
</gene>
<proteinExistence type="predicted"/>
<name>A0ABQ8TPG1_PERAM</name>
<dbReference type="Proteomes" id="UP001148838">
    <property type="component" value="Unassembled WGS sequence"/>
</dbReference>
<dbReference type="InterPro" id="IPR035992">
    <property type="entry name" value="Ricin_B-like_lectins"/>
</dbReference>
<organism evidence="2 3">
    <name type="scientific">Periplaneta americana</name>
    <name type="common">American cockroach</name>
    <name type="synonym">Blatta americana</name>
    <dbReference type="NCBI Taxonomy" id="6978"/>
    <lineage>
        <taxon>Eukaryota</taxon>
        <taxon>Metazoa</taxon>
        <taxon>Ecdysozoa</taxon>
        <taxon>Arthropoda</taxon>
        <taxon>Hexapoda</taxon>
        <taxon>Insecta</taxon>
        <taxon>Pterygota</taxon>
        <taxon>Neoptera</taxon>
        <taxon>Polyneoptera</taxon>
        <taxon>Dictyoptera</taxon>
        <taxon>Blattodea</taxon>
        <taxon>Blattoidea</taxon>
        <taxon>Blattidae</taxon>
        <taxon>Blattinae</taxon>
        <taxon>Periplaneta</taxon>
    </lineage>
</organism>
<sequence length="130" mass="14467">MAFYIQNVGSGKYLDVKDNNKGDGAEVILFEFKGEENQQWKYKKGMIQSKLNGKALDIKGGSDLGQIVMWKANGGDNQKWFFDDDFTIRSGMGTVLDVTNGNTDNYATLQSHPKHGGANQKFRVVPVNDD</sequence>
<evidence type="ECO:0000313" key="2">
    <source>
        <dbReference type="EMBL" id="KAJ4448586.1"/>
    </source>
</evidence>
<dbReference type="Gene3D" id="2.80.10.50">
    <property type="match status" value="3"/>
</dbReference>
<evidence type="ECO:0000259" key="1">
    <source>
        <dbReference type="SMART" id="SM00458"/>
    </source>
</evidence>
<dbReference type="SUPFAM" id="SSF50370">
    <property type="entry name" value="Ricin B-like lectins"/>
    <property type="match status" value="1"/>
</dbReference>
<protein>
    <recommendedName>
        <fullName evidence="1">Ricin B lectin domain-containing protein</fullName>
    </recommendedName>
</protein>
<keyword evidence="3" id="KW-1185">Reference proteome</keyword>
<dbReference type="InterPro" id="IPR000772">
    <property type="entry name" value="Ricin_B_lectin"/>
</dbReference>
<dbReference type="PROSITE" id="PS50231">
    <property type="entry name" value="RICIN_B_LECTIN"/>
    <property type="match status" value="1"/>
</dbReference>
<dbReference type="EMBL" id="JAJSOF020000005">
    <property type="protein sequence ID" value="KAJ4448586.1"/>
    <property type="molecule type" value="Genomic_DNA"/>
</dbReference>
<comment type="caution">
    <text evidence="2">The sequence shown here is derived from an EMBL/GenBank/DDBJ whole genome shotgun (WGS) entry which is preliminary data.</text>
</comment>
<feature type="domain" description="Ricin B lectin" evidence="1">
    <location>
        <begin position="2"/>
        <end position="125"/>
    </location>
</feature>
<dbReference type="CDD" id="cd00161">
    <property type="entry name" value="beta-trefoil_Ricin-like"/>
    <property type="match status" value="1"/>
</dbReference>
<accession>A0ABQ8TPG1</accession>
<dbReference type="Pfam" id="PF00652">
    <property type="entry name" value="Ricin_B_lectin"/>
    <property type="match status" value="1"/>
</dbReference>
<dbReference type="SMART" id="SM00458">
    <property type="entry name" value="RICIN"/>
    <property type="match status" value="1"/>
</dbReference>
<evidence type="ECO:0000313" key="3">
    <source>
        <dbReference type="Proteomes" id="UP001148838"/>
    </source>
</evidence>
<reference evidence="2 3" key="1">
    <citation type="journal article" date="2022" name="Allergy">
        <title>Genome assembly and annotation of Periplaneta americana reveal a comprehensive cockroach allergen profile.</title>
        <authorList>
            <person name="Wang L."/>
            <person name="Xiong Q."/>
            <person name="Saelim N."/>
            <person name="Wang L."/>
            <person name="Nong W."/>
            <person name="Wan A.T."/>
            <person name="Shi M."/>
            <person name="Liu X."/>
            <person name="Cao Q."/>
            <person name="Hui J.H.L."/>
            <person name="Sookrung N."/>
            <person name="Leung T.F."/>
            <person name="Tungtrongchitr A."/>
            <person name="Tsui S.K.W."/>
        </authorList>
    </citation>
    <scope>NUCLEOTIDE SEQUENCE [LARGE SCALE GENOMIC DNA]</scope>
    <source>
        <strain evidence="2">PWHHKU_190912</strain>
    </source>
</reference>